<dbReference type="PROSITE" id="PS51257">
    <property type="entry name" value="PROKAR_LIPOPROTEIN"/>
    <property type="match status" value="1"/>
</dbReference>
<protein>
    <submittedName>
        <fullName evidence="1">Uncharacterized protein</fullName>
    </submittedName>
</protein>
<evidence type="ECO:0000313" key="2">
    <source>
        <dbReference type="Proteomes" id="UP000253961"/>
    </source>
</evidence>
<dbReference type="EMBL" id="QPKV01000007">
    <property type="protein sequence ID" value="RDC55293.1"/>
    <property type="molecule type" value="Genomic_DNA"/>
</dbReference>
<name>A0A369PRX9_9SPHI</name>
<organism evidence="1 2">
    <name type="scientific">Pedobacter chinensis</name>
    <dbReference type="NCBI Taxonomy" id="2282421"/>
    <lineage>
        <taxon>Bacteria</taxon>
        <taxon>Pseudomonadati</taxon>
        <taxon>Bacteroidota</taxon>
        <taxon>Sphingobacteriia</taxon>
        <taxon>Sphingobacteriales</taxon>
        <taxon>Sphingobacteriaceae</taxon>
        <taxon>Pedobacter</taxon>
    </lineage>
</organism>
<dbReference type="OrthoDB" id="7572916at2"/>
<comment type="caution">
    <text evidence="1">The sequence shown here is derived from an EMBL/GenBank/DDBJ whole genome shotgun (WGS) entry which is preliminary data.</text>
</comment>
<proteinExistence type="predicted"/>
<reference evidence="1 2" key="1">
    <citation type="submission" date="2018-07" db="EMBL/GenBank/DDBJ databases">
        <title>Pedobacter sp. nov., isolated from soil.</title>
        <authorList>
            <person name="Zhou L.Y."/>
            <person name="Du Z.J."/>
        </authorList>
    </citation>
    <scope>NUCLEOTIDE SEQUENCE [LARGE SCALE GENOMIC DNA]</scope>
    <source>
        <strain evidence="1 2">JDX94</strain>
    </source>
</reference>
<dbReference type="RefSeq" id="WP_115403990.1">
    <property type="nucleotide sequence ID" value="NZ_QPKV01000007.1"/>
</dbReference>
<gene>
    <name evidence="1" type="ORF">DU508_17115</name>
</gene>
<evidence type="ECO:0000313" key="1">
    <source>
        <dbReference type="EMBL" id="RDC55293.1"/>
    </source>
</evidence>
<accession>A0A369PRX9</accession>
<dbReference type="AlphaFoldDB" id="A0A369PRX9"/>
<dbReference type="Proteomes" id="UP000253961">
    <property type="component" value="Unassembled WGS sequence"/>
</dbReference>
<keyword evidence="2" id="KW-1185">Reference proteome</keyword>
<sequence>MKKCILYLTIVSFLVMLSCSKDKNKPDENNNDSKPPFEIWMGLKTGSTGNWANLDWKIVLSNGDYFNQLPIDGFLNFSRNQTGGTWGTFAMNGSTGTFTNQYETIQVKKISDTELEKVGYTNHVYKLASVDGVKLSGKYNTIPNWSTIPNYPYNATEPQPMIEFTAAGTFKDLGAFVSNFSMPNQYPERAPGNGTYEIKSFTLILNYADGRKITKSFSGVFNNKITATSELVFVGGNPFYNQ</sequence>